<protein>
    <submittedName>
        <fullName evidence="2">Uncharacterized protein</fullName>
    </submittedName>
</protein>
<keyword evidence="1" id="KW-0812">Transmembrane</keyword>
<comment type="caution">
    <text evidence="2">The sequence shown here is derived from an EMBL/GenBank/DDBJ whole genome shotgun (WGS) entry which is preliminary data.</text>
</comment>
<evidence type="ECO:0000256" key="1">
    <source>
        <dbReference type="SAM" id="Phobius"/>
    </source>
</evidence>
<proteinExistence type="predicted"/>
<evidence type="ECO:0000313" key="3">
    <source>
        <dbReference type="Proteomes" id="UP000261948"/>
    </source>
</evidence>
<keyword evidence="3" id="KW-1185">Reference proteome</keyword>
<reference evidence="2 3" key="1">
    <citation type="submission" date="2018-08" db="EMBL/GenBank/DDBJ databases">
        <title>Comamonas testosteroni strain SWCO2.</title>
        <authorList>
            <person name="Jiang N."/>
            <person name="Zhang X.Z."/>
        </authorList>
    </citation>
    <scope>NUCLEOTIDE SEQUENCE [LARGE SCALE GENOMIC DNA]</scope>
    <source>
        <strain evidence="2 3">SWCO2</strain>
    </source>
</reference>
<dbReference type="OrthoDB" id="8901148at2"/>
<organism evidence="2 3">
    <name type="scientific">Comamonas testosteroni</name>
    <name type="common">Pseudomonas testosteroni</name>
    <dbReference type="NCBI Taxonomy" id="285"/>
    <lineage>
        <taxon>Bacteria</taxon>
        <taxon>Pseudomonadati</taxon>
        <taxon>Pseudomonadota</taxon>
        <taxon>Betaproteobacteria</taxon>
        <taxon>Burkholderiales</taxon>
        <taxon>Comamonadaceae</taxon>
        <taxon>Comamonas</taxon>
    </lineage>
</organism>
<evidence type="ECO:0000313" key="2">
    <source>
        <dbReference type="EMBL" id="RGE45571.1"/>
    </source>
</evidence>
<dbReference type="Proteomes" id="UP000261948">
    <property type="component" value="Unassembled WGS sequence"/>
</dbReference>
<dbReference type="AlphaFoldDB" id="A0A373FN35"/>
<dbReference type="EMBL" id="QURR01000008">
    <property type="protein sequence ID" value="RGE45571.1"/>
    <property type="molecule type" value="Genomic_DNA"/>
</dbReference>
<keyword evidence="1" id="KW-0472">Membrane</keyword>
<name>A0A373FN35_COMTE</name>
<gene>
    <name evidence="2" type="ORF">DZC30_08220</name>
</gene>
<feature type="transmembrane region" description="Helical" evidence="1">
    <location>
        <begin position="6"/>
        <end position="23"/>
    </location>
</feature>
<accession>A0A373FN35</accession>
<keyword evidence="1" id="KW-1133">Transmembrane helix</keyword>
<sequence>MAIGKAIGGYLLVGLLCVPFVYWNSANGYRTDGTGRNVGQALSGGLLFWPSYLFSIEPEIDGDSIEGFGKSYREVLDYRDTKWFAGGSDRSRKSENRHMMDSALTACILMLDTERRIPKGVDVWAWMSSSTDPYVRAVQKKVMDKFDGEDFSGINSVGRECFKKQ</sequence>